<sequence length="93" mass="9621">GISLYNVKVGSDVEAKSQIQMTNTSVGGHISSSHGGVELSASGSTKLVDGYINAKNAVKVTNYKVNQSVSADGYIELNRTDVTGNVTSQSNGN</sequence>
<comment type="caution">
    <text evidence="1">The sequence shown here is derived from an EMBL/GenBank/DDBJ whole genome shotgun (WGS) entry which is preliminary data.</text>
</comment>
<dbReference type="AlphaFoldDB" id="A0A7Y0XAA5"/>
<reference evidence="1 2" key="1">
    <citation type="submission" date="2020-04" db="EMBL/GenBank/DDBJ databases">
        <title>Whole-genome sequencing of Vibrio spp. from China reveals different genetic environments of blaCTX-M-14 among diverse lineages.</title>
        <authorList>
            <person name="Zheng Z."/>
            <person name="Ye L."/>
            <person name="Chen S."/>
        </authorList>
    </citation>
    <scope>NUCLEOTIDE SEQUENCE [LARGE SCALE GENOMIC DNA]</scope>
    <source>
        <strain evidence="1 2">Vb0574</strain>
    </source>
</reference>
<protein>
    <submittedName>
        <fullName evidence="1">Uncharacterized protein</fullName>
    </submittedName>
</protein>
<feature type="non-terminal residue" evidence="1">
    <location>
        <position position="93"/>
    </location>
</feature>
<evidence type="ECO:0000313" key="2">
    <source>
        <dbReference type="Proteomes" id="UP000555836"/>
    </source>
</evidence>
<accession>A0A7Y0XAA5</accession>
<gene>
    <name evidence="1" type="ORF">HKB21_33505</name>
</gene>
<evidence type="ECO:0000313" key="1">
    <source>
        <dbReference type="EMBL" id="NMU30529.1"/>
    </source>
</evidence>
<dbReference type="Proteomes" id="UP000555836">
    <property type="component" value="Unassembled WGS sequence"/>
</dbReference>
<feature type="non-terminal residue" evidence="1">
    <location>
        <position position="1"/>
    </location>
</feature>
<organism evidence="1 2">
    <name type="scientific">Vibrio parahaemolyticus</name>
    <dbReference type="NCBI Taxonomy" id="670"/>
    <lineage>
        <taxon>Bacteria</taxon>
        <taxon>Pseudomonadati</taxon>
        <taxon>Pseudomonadota</taxon>
        <taxon>Gammaproteobacteria</taxon>
        <taxon>Vibrionales</taxon>
        <taxon>Vibrionaceae</taxon>
        <taxon>Vibrio</taxon>
    </lineage>
</organism>
<proteinExistence type="predicted"/>
<name>A0A7Y0XAA5_VIBPH</name>
<dbReference type="EMBL" id="JABCLD010002517">
    <property type="protein sequence ID" value="NMU30529.1"/>
    <property type="molecule type" value="Genomic_DNA"/>
</dbReference>